<feature type="transmembrane region" description="Helical" evidence="9">
    <location>
        <begin position="420"/>
        <end position="441"/>
    </location>
</feature>
<dbReference type="Gene3D" id="1.20.1250.20">
    <property type="entry name" value="MFS general substrate transporter like domains"/>
    <property type="match status" value="1"/>
</dbReference>
<feature type="transmembrane region" description="Helical" evidence="9">
    <location>
        <begin position="20"/>
        <end position="45"/>
    </location>
</feature>
<dbReference type="GO" id="GO:0032974">
    <property type="term" value="P:amino acid transmembrane export from vacuole"/>
    <property type="evidence" value="ECO:0007669"/>
    <property type="project" value="InterPro"/>
</dbReference>
<feature type="transmembrane region" description="Helical" evidence="9">
    <location>
        <begin position="519"/>
        <end position="542"/>
    </location>
</feature>
<feature type="transmembrane region" description="Helical" evidence="9">
    <location>
        <begin position="287"/>
        <end position="305"/>
    </location>
</feature>
<dbReference type="AlphaFoldDB" id="A0A9P8ACD4"/>
<dbReference type="InterPro" id="IPR024671">
    <property type="entry name" value="Atg22-like"/>
</dbReference>
<sequence>MRVSFSPAPVEPATTKREIWAWYSYAFASEAYVVVALTSFIPITLEALASAQGHLYGTNEPCHAPPSTVEPPTQAAGERPRCMISFGRLEVDTASFVMYLTSLAVLLQALTVVSISSMADYGPYRKKQLVFFSIVGSLATMLIGAVPYVWMAGALSVIANVSFGAGIVCFNAYLPLLVRNVDRIRLGRQELLQLEKETAFQAEHLEQSRSTSTEPSQENINEGDTAVRSDPTQTPLLANQERLATNQMESAATPESLERKKKLHSELSEQLNEDKAHLMGQISARGFASGYFGGILLLLLCLYISYRDKSSVRSLKIGIFLSGLWWFIFAALTGVWLKQRPGRELRIGERDQKRGSLWIATRYVLYSWKRVGATIVQARKLPSAFAFLVAWFFLSDGYTSIANVALLFAKTSLQLPQTQLILLSLVVPICALIGTLAFPKLQQALGLNPKQMVLLLLIMLVMVPIYGTLGLILPFWPHLSSAAELFTLAAYFGLLIGSVQSFCRSMFADLVPRGRESEFFGLYAITDKGSSWLGPLAVAAITDATHEIRHAFVFLLVLLTLPIPIIYFGVDMTQGRIDAEKASLELQQTLETGVEGRQDEDEERERLLSSV</sequence>
<dbReference type="InterPro" id="IPR036259">
    <property type="entry name" value="MFS_trans_sf"/>
</dbReference>
<evidence type="ECO:0000256" key="4">
    <source>
        <dbReference type="ARBA" id="ARBA00022554"/>
    </source>
</evidence>
<evidence type="ECO:0000256" key="6">
    <source>
        <dbReference type="ARBA" id="ARBA00022970"/>
    </source>
</evidence>
<keyword evidence="8 9" id="KW-0472">Membrane</keyword>
<accession>A0A9P8ACD4</accession>
<evidence type="ECO:0000256" key="7">
    <source>
        <dbReference type="ARBA" id="ARBA00022989"/>
    </source>
</evidence>
<dbReference type="SUPFAM" id="SSF103473">
    <property type="entry name" value="MFS general substrate transporter"/>
    <property type="match status" value="2"/>
</dbReference>
<keyword evidence="9" id="KW-0072">Autophagy</keyword>
<protein>
    <recommendedName>
        <fullName evidence="9">Autophagy-related protein</fullName>
    </recommendedName>
</protein>
<organism evidence="11 12">
    <name type="scientific">Mortierella alpina</name>
    <name type="common">Oleaginous fungus</name>
    <name type="synonym">Mortierella renispora</name>
    <dbReference type="NCBI Taxonomy" id="64518"/>
    <lineage>
        <taxon>Eukaryota</taxon>
        <taxon>Fungi</taxon>
        <taxon>Fungi incertae sedis</taxon>
        <taxon>Mucoromycota</taxon>
        <taxon>Mortierellomycotina</taxon>
        <taxon>Mortierellomycetes</taxon>
        <taxon>Mortierellales</taxon>
        <taxon>Mortierellaceae</taxon>
        <taxon>Mortierella</taxon>
    </lineage>
</organism>
<evidence type="ECO:0000313" key="11">
    <source>
        <dbReference type="EMBL" id="KAG9326876.1"/>
    </source>
</evidence>
<dbReference type="GO" id="GO:0012505">
    <property type="term" value="C:endomembrane system"/>
    <property type="evidence" value="ECO:0007669"/>
    <property type="project" value="UniProtKB-SubCell"/>
</dbReference>
<dbReference type="GO" id="GO:0006914">
    <property type="term" value="P:autophagy"/>
    <property type="evidence" value="ECO:0007669"/>
    <property type="project" value="UniProtKB-KW"/>
</dbReference>
<dbReference type="EMBL" id="JAIFTL010000012">
    <property type="protein sequence ID" value="KAG9326876.1"/>
    <property type="molecule type" value="Genomic_DNA"/>
</dbReference>
<evidence type="ECO:0000256" key="2">
    <source>
        <dbReference type="ARBA" id="ARBA00006978"/>
    </source>
</evidence>
<reference evidence="11" key="1">
    <citation type="submission" date="2021-07" db="EMBL/GenBank/DDBJ databases">
        <title>Draft genome of Mortierella alpina, strain LL118, isolated from an aspen leaf litter sample.</title>
        <authorList>
            <person name="Yang S."/>
            <person name="Vinatzer B.A."/>
        </authorList>
    </citation>
    <scope>NUCLEOTIDE SEQUENCE</scope>
    <source>
        <strain evidence="11">LL118</strain>
    </source>
</reference>
<evidence type="ECO:0000256" key="3">
    <source>
        <dbReference type="ARBA" id="ARBA00022448"/>
    </source>
</evidence>
<comment type="subcellular location">
    <subcellularLocation>
        <location evidence="1">Endomembrane system</location>
        <topology evidence="1">Multi-pass membrane protein</topology>
    </subcellularLocation>
    <subcellularLocation>
        <location evidence="9">Vacuole membrane</location>
        <topology evidence="9">Multi-pass membrane protein</topology>
    </subcellularLocation>
</comment>
<dbReference type="Proteomes" id="UP000717515">
    <property type="component" value="Unassembled WGS sequence"/>
</dbReference>
<feature type="transmembrane region" description="Helical" evidence="9">
    <location>
        <begin position="385"/>
        <end position="408"/>
    </location>
</feature>
<dbReference type="PANTHER" id="PTHR23519:SF1">
    <property type="entry name" value="AUTOPHAGY-RELATED PROTEIN 22"/>
    <property type="match status" value="1"/>
</dbReference>
<feature type="transmembrane region" description="Helical" evidence="9">
    <location>
        <begin position="129"/>
        <end position="151"/>
    </location>
</feature>
<comment type="function">
    <text evidence="9">Vacuolar effluxer which mediate the efflux of amino acids resulting from autophagic degradation. The release of autophagic amino acids allows the maintenance of protein synthesis and viability during nitrogen starvation.</text>
</comment>
<keyword evidence="4 9" id="KW-0926">Vacuole</keyword>
<feature type="transmembrane region" description="Helical" evidence="9">
    <location>
        <begin position="96"/>
        <end position="117"/>
    </location>
</feature>
<feature type="transmembrane region" description="Helical" evidence="9">
    <location>
        <begin position="488"/>
        <end position="507"/>
    </location>
</feature>
<keyword evidence="5 9" id="KW-0812">Transmembrane</keyword>
<dbReference type="GO" id="GO:0005774">
    <property type="term" value="C:vacuolar membrane"/>
    <property type="evidence" value="ECO:0007669"/>
    <property type="project" value="UniProtKB-SubCell"/>
</dbReference>
<feature type="transmembrane region" description="Helical" evidence="9">
    <location>
        <begin position="317"/>
        <end position="337"/>
    </location>
</feature>
<evidence type="ECO:0000313" key="12">
    <source>
        <dbReference type="Proteomes" id="UP000717515"/>
    </source>
</evidence>
<evidence type="ECO:0000256" key="5">
    <source>
        <dbReference type="ARBA" id="ARBA00022692"/>
    </source>
</evidence>
<comment type="caution">
    <text evidence="11">The sequence shown here is derived from an EMBL/GenBank/DDBJ whole genome shotgun (WGS) entry which is preliminary data.</text>
</comment>
<dbReference type="InterPro" id="IPR050495">
    <property type="entry name" value="ATG22/LtaA_families"/>
</dbReference>
<comment type="similarity">
    <text evidence="2 9">Belongs to the ATG22 family.</text>
</comment>
<feature type="transmembrane region" description="Helical" evidence="9">
    <location>
        <begin position="157"/>
        <end position="178"/>
    </location>
</feature>
<proteinExistence type="inferred from homology"/>
<feature type="transmembrane region" description="Helical" evidence="9">
    <location>
        <begin position="453"/>
        <end position="476"/>
    </location>
</feature>
<evidence type="ECO:0000256" key="8">
    <source>
        <dbReference type="ARBA" id="ARBA00023136"/>
    </source>
</evidence>
<dbReference type="PANTHER" id="PTHR23519">
    <property type="entry name" value="AUTOPHAGY-RELATED PROTEIN 22"/>
    <property type="match status" value="1"/>
</dbReference>
<evidence type="ECO:0000256" key="10">
    <source>
        <dbReference type="SAM" id="MobiDB-lite"/>
    </source>
</evidence>
<dbReference type="CDD" id="cd17483">
    <property type="entry name" value="MFS_Atg22_like"/>
    <property type="match status" value="1"/>
</dbReference>
<feature type="transmembrane region" description="Helical" evidence="9">
    <location>
        <begin position="548"/>
        <end position="570"/>
    </location>
</feature>
<feature type="region of interest" description="Disordered" evidence="10">
    <location>
        <begin position="203"/>
        <end position="232"/>
    </location>
</feature>
<evidence type="ECO:0000256" key="1">
    <source>
        <dbReference type="ARBA" id="ARBA00004127"/>
    </source>
</evidence>
<keyword evidence="7 9" id="KW-1133">Transmembrane helix</keyword>
<keyword evidence="6 9" id="KW-0029">Amino-acid transport</keyword>
<feature type="compositionally biased region" description="Polar residues" evidence="10">
    <location>
        <begin position="208"/>
        <end position="222"/>
    </location>
</feature>
<dbReference type="Pfam" id="PF11700">
    <property type="entry name" value="ATG22"/>
    <property type="match status" value="1"/>
</dbReference>
<gene>
    <name evidence="11" type="ORF">KVV02_001400</name>
</gene>
<evidence type="ECO:0000256" key="9">
    <source>
        <dbReference type="RuleBase" id="RU363073"/>
    </source>
</evidence>
<keyword evidence="3 9" id="KW-0813">Transport</keyword>
<name>A0A9P8ACD4_MORAP</name>
<dbReference type="InterPro" id="IPR044738">
    <property type="entry name" value="Atg22"/>
</dbReference>